<evidence type="ECO:0000313" key="3">
    <source>
        <dbReference type="Proteomes" id="UP000315700"/>
    </source>
</evidence>
<accession>A0A517SML4</accession>
<keyword evidence="3" id="KW-1185">Reference proteome</keyword>
<dbReference type="RefSeq" id="WP_145034716.1">
    <property type="nucleotide sequence ID" value="NZ_CP036271.1"/>
</dbReference>
<dbReference type="KEGG" id="ccos:Pan44_54360"/>
<evidence type="ECO:0000256" key="1">
    <source>
        <dbReference type="SAM" id="MobiDB-lite"/>
    </source>
</evidence>
<sequence>MTIAMGTVKQVCTAAEVVLVKLSRRPEVGRLSSSEARRLAVRARKALDKWEDRKRSQARGQSRQTGFGEASERTAVKCDIFREALTSFEQQAAKGDSGATTARRVPKPGKAAGQRKERAAARQGMTGTTRRRRPKPVKQETGPNALVVDGVTVGGPTAGAASAAAPGKKKAGRGATGTAITGVLSNRGHLRQPSRARAVANAKKARLLESGVKTRIAGHVSSQGKRKQARKDDKSR</sequence>
<organism evidence="2 3">
    <name type="scientific">Caulifigura coniformis</name>
    <dbReference type="NCBI Taxonomy" id="2527983"/>
    <lineage>
        <taxon>Bacteria</taxon>
        <taxon>Pseudomonadati</taxon>
        <taxon>Planctomycetota</taxon>
        <taxon>Planctomycetia</taxon>
        <taxon>Planctomycetales</taxon>
        <taxon>Planctomycetaceae</taxon>
        <taxon>Caulifigura</taxon>
    </lineage>
</organism>
<dbReference type="Proteomes" id="UP000315700">
    <property type="component" value="Chromosome"/>
</dbReference>
<gene>
    <name evidence="2" type="ORF">Pan44_54360</name>
</gene>
<feature type="compositionally biased region" description="Basic and acidic residues" evidence="1">
    <location>
        <begin position="45"/>
        <end position="55"/>
    </location>
</feature>
<reference evidence="2 3" key="1">
    <citation type="submission" date="2019-02" db="EMBL/GenBank/DDBJ databases">
        <title>Deep-cultivation of Planctomycetes and their phenomic and genomic characterization uncovers novel biology.</title>
        <authorList>
            <person name="Wiegand S."/>
            <person name="Jogler M."/>
            <person name="Boedeker C."/>
            <person name="Pinto D."/>
            <person name="Vollmers J."/>
            <person name="Rivas-Marin E."/>
            <person name="Kohn T."/>
            <person name="Peeters S.H."/>
            <person name="Heuer A."/>
            <person name="Rast P."/>
            <person name="Oberbeckmann S."/>
            <person name="Bunk B."/>
            <person name="Jeske O."/>
            <person name="Meyerdierks A."/>
            <person name="Storesund J.E."/>
            <person name="Kallscheuer N."/>
            <person name="Luecker S."/>
            <person name="Lage O.M."/>
            <person name="Pohl T."/>
            <person name="Merkel B.J."/>
            <person name="Hornburger P."/>
            <person name="Mueller R.-W."/>
            <person name="Bruemmer F."/>
            <person name="Labrenz M."/>
            <person name="Spormann A.M."/>
            <person name="Op den Camp H."/>
            <person name="Overmann J."/>
            <person name="Amann R."/>
            <person name="Jetten M.S.M."/>
            <person name="Mascher T."/>
            <person name="Medema M.H."/>
            <person name="Devos D.P."/>
            <person name="Kaster A.-K."/>
            <person name="Ovreas L."/>
            <person name="Rohde M."/>
            <person name="Galperin M.Y."/>
            <person name="Jogler C."/>
        </authorList>
    </citation>
    <scope>NUCLEOTIDE SEQUENCE [LARGE SCALE GENOMIC DNA]</scope>
    <source>
        <strain evidence="2 3">Pan44</strain>
    </source>
</reference>
<feature type="region of interest" description="Disordered" evidence="1">
    <location>
        <begin position="44"/>
        <end position="72"/>
    </location>
</feature>
<protein>
    <submittedName>
        <fullName evidence="2">Uncharacterized protein</fullName>
    </submittedName>
</protein>
<dbReference type="AlphaFoldDB" id="A0A517SML4"/>
<name>A0A517SML4_9PLAN</name>
<proteinExistence type="predicted"/>
<feature type="region of interest" description="Disordered" evidence="1">
    <location>
        <begin position="91"/>
        <end position="236"/>
    </location>
</feature>
<dbReference type="EMBL" id="CP036271">
    <property type="protein sequence ID" value="QDT57367.1"/>
    <property type="molecule type" value="Genomic_DNA"/>
</dbReference>
<evidence type="ECO:0000313" key="2">
    <source>
        <dbReference type="EMBL" id="QDT57367.1"/>
    </source>
</evidence>
<dbReference type="InParanoid" id="A0A517SML4"/>